<name>A0A0N5CAN6_STREA</name>
<keyword evidence="1" id="KW-0732">Signal</keyword>
<sequence>MSVWWRLTVLGRFSHFFSIVLLHNHGRTIRQCIYIGSTLMNVVLVKVKATPRLFYCSCQDTLCQRCLKNLSQLLSCQKNIRILCSEKIGFCLIGITQ</sequence>
<organism evidence="2 3">
    <name type="scientific">Strongyloides papillosus</name>
    <name type="common">Intestinal threadworm</name>
    <dbReference type="NCBI Taxonomy" id="174720"/>
    <lineage>
        <taxon>Eukaryota</taxon>
        <taxon>Metazoa</taxon>
        <taxon>Ecdysozoa</taxon>
        <taxon>Nematoda</taxon>
        <taxon>Chromadorea</taxon>
        <taxon>Rhabditida</taxon>
        <taxon>Tylenchina</taxon>
        <taxon>Panagrolaimomorpha</taxon>
        <taxon>Strongyloidoidea</taxon>
        <taxon>Strongyloididae</taxon>
        <taxon>Strongyloides</taxon>
    </lineage>
</organism>
<accession>A0A0N5CAN6</accession>
<evidence type="ECO:0000313" key="3">
    <source>
        <dbReference type="WBParaSite" id="SPAL_0001495600.1"/>
    </source>
</evidence>
<protein>
    <submittedName>
        <fullName evidence="3">Secreted protein</fullName>
    </submittedName>
</protein>
<dbReference type="AlphaFoldDB" id="A0A0N5CAN6"/>
<evidence type="ECO:0000256" key="1">
    <source>
        <dbReference type="SAM" id="SignalP"/>
    </source>
</evidence>
<keyword evidence="2" id="KW-1185">Reference proteome</keyword>
<reference evidence="3" key="1">
    <citation type="submission" date="2017-02" db="UniProtKB">
        <authorList>
            <consortium name="WormBaseParasite"/>
        </authorList>
    </citation>
    <scope>IDENTIFICATION</scope>
</reference>
<feature type="chain" id="PRO_5005895723" evidence="1">
    <location>
        <begin position="23"/>
        <end position="97"/>
    </location>
</feature>
<dbReference type="Proteomes" id="UP000046392">
    <property type="component" value="Unplaced"/>
</dbReference>
<evidence type="ECO:0000313" key="2">
    <source>
        <dbReference type="Proteomes" id="UP000046392"/>
    </source>
</evidence>
<feature type="signal peptide" evidence="1">
    <location>
        <begin position="1"/>
        <end position="22"/>
    </location>
</feature>
<proteinExistence type="predicted"/>
<dbReference type="WBParaSite" id="SPAL_0001495600.1">
    <property type="protein sequence ID" value="SPAL_0001495600.1"/>
    <property type="gene ID" value="SPAL_0001495600"/>
</dbReference>